<dbReference type="EMBL" id="FNFL01000002">
    <property type="protein sequence ID" value="SDK02136.1"/>
    <property type="molecule type" value="Genomic_DNA"/>
</dbReference>
<evidence type="ECO:0000313" key="2">
    <source>
        <dbReference type="EMBL" id="SDK02136.1"/>
    </source>
</evidence>
<proteinExistence type="predicted"/>
<dbReference type="STRING" id="407036.SAMN05216243_1616"/>
<dbReference type="AlphaFoldDB" id="A0A1G8YHB6"/>
<evidence type="ECO:0000313" key="3">
    <source>
        <dbReference type="Proteomes" id="UP000198694"/>
    </source>
</evidence>
<reference evidence="2 3" key="1">
    <citation type="submission" date="2016-10" db="EMBL/GenBank/DDBJ databases">
        <authorList>
            <person name="de Groot N.N."/>
        </authorList>
    </citation>
    <scope>NUCLEOTIDE SEQUENCE [LARGE SCALE GENOMIC DNA]</scope>
    <source>
        <strain evidence="2 3">CGMCC 1.6502</strain>
    </source>
</reference>
<sequence length="63" mass="7245">MKQWIKTEKTAPVNSSGGETSQRLFNSNIKIIYKSITSLLNWKIRAILNAVLQERQKLLNVET</sequence>
<dbReference type="Proteomes" id="UP000198694">
    <property type="component" value="Unassembled WGS sequence"/>
</dbReference>
<organism evidence="2 3">
    <name type="scientific">Sediminibacillus albus</name>
    <dbReference type="NCBI Taxonomy" id="407036"/>
    <lineage>
        <taxon>Bacteria</taxon>
        <taxon>Bacillati</taxon>
        <taxon>Bacillota</taxon>
        <taxon>Bacilli</taxon>
        <taxon>Bacillales</taxon>
        <taxon>Bacillaceae</taxon>
        <taxon>Sediminibacillus</taxon>
    </lineage>
</organism>
<keyword evidence="3" id="KW-1185">Reference proteome</keyword>
<feature type="region of interest" description="Disordered" evidence="1">
    <location>
        <begin position="1"/>
        <end position="20"/>
    </location>
</feature>
<gene>
    <name evidence="2" type="ORF">SAMN05216243_1616</name>
</gene>
<evidence type="ECO:0000256" key="1">
    <source>
        <dbReference type="SAM" id="MobiDB-lite"/>
    </source>
</evidence>
<protein>
    <submittedName>
        <fullName evidence="2">Uncharacterized protein</fullName>
    </submittedName>
</protein>
<accession>A0A1G8YHB6</accession>
<name>A0A1G8YHB6_9BACI</name>